<evidence type="ECO:0000313" key="1">
    <source>
        <dbReference type="EMBL" id="MBM6703399.1"/>
    </source>
</evidence>
<proteinExistence type="predicted"/>
<gene>
    <name evidence="1" type="ORF">H6A60_02630</name>
</gene>
<organism evidence="1 2">
    <name type="scientific">Sutterella massiliensis</name>
    <dbReference type="NCBI Taxonomy" id="1816689"/>
    <lineage>
        <taxon>Bacteria</taxon>
        <taxon>Pseudomonadati</taxon>
        <taxon>Pseudomonadota</taxon>
        <taxon>Betaproteobacteria</taxon>
        <taxon>Burkholderiales</taxon>
        <taxon>Sutterellaceae</taxon>
        <taxon>Sutterella</taxon>
    </lineage>
</organism>
<name>A0ABS2DPY7_9BURK</name>
<protein>
    <submittedName>
        <fullName evidence="1">Uncharacterized protein</fullName>
    </submittedName>
</protein>
<comment type="caution">
    <text evidence="1">The sequence shown here is derived from an EMBL/GenBank/DDBJ whole genome shotgun (WGS) entry which is preliminary data.</text>
</comment>
<accession>A0ABS2DPY7</accession>
<reference evidence="1 2" key="1">
    <citation type="journal article" date="2021" name="Sci. Rep.">
        <title>The distribution of antibiotic resistance genes in chicken gut microbiota commensals.</title>
        <authorList>
            <person name="Juricova H."/>
            <person name="Matiasovicova J."/>
            <person name="Kubasova T."/>
            <person name="Cejkova D."/>
            <person name="Rychlik I."/>
        </authorList>
    </citation>
    <scope>NUCLEOTIDE SEQUENCE [LARGE SCALE GENOMIC DNA]</scope>
    <source>
        <strain evidence="1 2">An829</strain>
    </source>
</reference>
<dbReference type="RefSeq" id="WP_205101876.1">
    <property type="nucleotide sequence ID" value="NZ_JACJJC010000003.1"/>
</dbReference>
<sequence length="78" mass="8873">MEETLTPQERYALIESIKDAAVECSVLHHYSLSEKEAETFGAFEETSLTTEETDDLIKEFFKEACKDPAIFRSPGDRP</sequence>
<keyword evidence="2" id="KW-1185">Reference proteome</keyword>
<evidence type="ECO:0000313" key="2">
    <source>
        <dbReference type="Proteomes" id="UP000715095"/>
    </source>
</evidence>
<dbReference type="Proteomes" id="UP000715095">
    <property type="component" value="Unassembled WGS sequence"/>
</dbReference>
<dbReference type="EMBL" id="JACJJC010000003">
    <property type="protein sequence ID" value="MBM6703399.1"/>
    <property type="molecule type" value="Genomic_DNA"/>
</dbReference>